<keyword evidence="4 6" id="KW-1133">Transmembrane helix</keyword>
<evidence type="ECO:0000313" key="7">
    <source>
        <dbReference type="EMBL" id="SCB78624.1"/>
    </source>
</evidence>
<evidence type="ECO:0000256" key="5">
    <source>
        <dbReference type="ARBA" id="ARBA00023136"/>
    </source>
</evidence>
<keyword evidence="3 6" id="KW-0812">Transmembrane</keyword>
<comment type="subcellular location">
    <subcellularLocation>
        <location evidence="1">Cell membrane</location>
        <topology evidence="1">Multi-pass membrane protein</topology>
    </subcellularLocation>
</comment>
<dbReference type="InterPro" id="IPR037185">
    <property type="entry name" value="EmrE-like"/>
</dbReference>
<feature type="transmembrane region" description="Helical" evidence="6">
    <location>
        <begin position="46"/>
        <end position="65"/>
    </location>
</feature>
<dbReference type="RefSeq" id="WP_091346410.1">
    <property type="nucleotide sequence ID" value="NZ_FMAQ01000001.1"/>
</dbReference>
<evidence type="ECO:0000256" key="3">
    <source>
        <dbReference type="ARBA" id="ARBA00022692"/>
    </source>
</evidence>
<dbReference type="SUPFAM" id="SSF103481">
    <property type="entry name" value="Multidrug resistance efflux transporter EmrE"/>
    <property type="match status" value="1"/>
</dbReference>
<sequence>MSTLIIVLWLINIVCDTVGQIAFKYAAITSPKKQGLCYWQKLFGNFWLWIGFGAYFLGFIFWLAFLSQVPLSAGILLGSFNIITVMLAGRILFKEHLTLFRIVGIFFITTGVVLVGLT</sequence>
<protein>
    <submittedName>
        <fullName evidence="7">EamA-like transporter family protein</fullName>
    </submittedName>
</protein>
<dbReference type="PANTHER" id="PTHR30561">
    <property type="entry name" value="SMR FAMILY PROTON-DEPENDENT DRUG EFFLUX TRANSPORTER SUGE"/>
    <property type="match status" value="1"/>
</dbReference>
<feature type="transmembrane region" description="Helical" evidence="6">
    <location>
        <begin position="6"/>
        <end position="26"/>
    </location>
</feature>
<gene>
    <name evidence="7" type="ORF">GA0061081_101291</name>
</gene>
<dbReference type="OrthoDB" id="8612348at2"/>
<dbReference type="InterPro" id="IPR000390">
    <property type="entry name" value="Small_drug/metabolite_transptr"/>
</dbReference>
<reference evidence="8" key="1">
    <citation type="submission" date="2016-08" db="EMBL/GenBank/DDBJ databases">
        <authorList>
            <person name="Varghese N."/>
            <person name="Submissions Spin"/>
        </authorList>
    </citation>
    <scope>NUCLEOTIDE SEQUENCE [LARGE SCALE GENOMIC DNA]</scope>
    <source>
        <strain evidence="8">R-53248</strain>
    </source>
</reference>
<dbReference type="GO" id="GO:0022857">
    <property type="term" value="F:transmembrane transporter activity"/>
    <property type="evidence" value="ECO:0007669"/>
    <property type="project" value="InterPro"/>
</dbReference>
<keyword evidence="8" id="KW-1185">Reference proteome</keyword>
<dbReference type="Gene3D" id="1.10.3730.20">
    <property type="match status" value="1"/>
</dbReference>
<dbReference type="GO" id="GO:0005886">
    <property type="term" value="C:plasma membrane"/>
    <property type="evidence" value="ECO:0007669"/>
    <property type="project" value="UniProtKB-SubCell"/>
</dbReference>
<dbReference type="STRING" id="1798182.GA0061081_101291"/>
<feature type="transmembrane region" description="Helical" evidence="6">
    <location>
        <begin position="71"/>
        <end position="92"/>
    </location>
</feature>
<evidence type="ECO:0000256" key="1">
    <source>
        <dbReference type="ARBA" id="ARBA00004651"/>
    </source>
</evidence>
<name>A0A1C3Z899_9GAMM</name>
<dbReference type="PANTHER" id="PTHR30561:SF9">
    <property type="entry name" value="4-AMINO-4-DEOXY-L-ARABINOSE-PHOSPHOUNDECAPRENOL FLIPPASE SUBUNIT ARNF-RELATED"/>
    <property type="match status" value="1"/>
</dbReference>
<evidence type="ECO:0000256" key="6">
    <source>
        <dbReference type="SAM" id="Phobius"/>
    </source>
</evidence>
<accession>A0A1C3Z899</accession>
<organism evidence="7 8">
    <name type="scientific">Gilliamella bombicola</name>
    <dbReference type="NCBI Taxonomy" id="1798182"/>
    <lineage>
        <taxon>Bacteria</taxon>
        <taxon>Pseudomonadati</taxon>
        <taxon>Pseudomonadota</taxon>
        <taxon>Gammaproteobacteria</taxon>
        <taxon>Orbales</taxon>
        <taxon>Orbaceae</taxon>
        <taxon>Gilliamella</taxon>
    </lineage>
</organism>
<dbReference type="Proteomes" id="UP000199670">
    <property type="component" value="Unassembled WGS sequence"/>
</dbReference>
<keyword evidence="5 6" id="KW-0472">Membrane</keyword>
<evidence type="ECO:0000313" key="8">
    <source>
        <dbReference type="Proteomes" id="UP000199670"/>
    </source>
</evidence>
<feature type="transmembrane region" description="Helical" evidence="6">
    <location>
        <begin position="99"/>
        <end position="117"/>
    </location>
</feature>
<keyword evidence="2" id="KW-1003">Cell membrane</keyword>
<evidence type="ECO:0000256" key="2">
    <source>
        <dbReference type="ARBA" id="ARBA00022475"/>
    </source>
</evidence>
<dbReference type="AlphaFoldDB" id="A0A1C3Z899"/>
<dbReference type="EMBL" id="FMAQ01000001">
    <property type="protein sequence ID" value="SCB78624.1"/>
    <property type="molecule type" value="Genomic_DNA"/>
</dbReference>
<evidence type="ECO:0000256" key="4">
    <source>
        <dbReference type="ARBA" id="ARBA00022989"/>
    </source>
</evidence>
<proteinExistence type="predicted"/>